<feature type="compositionally biased region" description="Low complexity" evidence="11">
    <location>
        <begin position="2680"/>
        <end position="2702"/>
    </location>
</feature>
<dbReference type="InterPro" id="IPR059182">
    <property type="entry name" value="Khc_C"/>
</dbReference>
<feature type="coiled-coil region" evidence="10">
    <location>
        <begin position="339"/>
        <end position="373"/>
    </location>
</feature>
<feature type="binding site" evidence="9">
    <location>
        <begin position="86"/>
        <end position="93"/>
    </location>
    <ligand>
        <name>ATP</name>
        <dbReference type="ChEBI" id="CHEBI:30616"/>
    </ligand>
</feature>
<feature type="region of interest" description="Disordered" evidence="11">
    <location>
        <begin position="1035"/>
        <end position="1064"/>
    </location>
</feature>
<dbReference type="Pfam" id="PF00225">
    <property type="entry name" value="Kinesin"/>
    <property type="match status" value="1"/>
</dbReference>
<feature type="coiled-coil region" evidence="10">
    <location>
        <begin position="714"/>
        <end position="800"/>
    </location>
</feature>
<gene>
    <name evidence="15" type="ORF">VZT92_026192</name>
</gene>
<dbReference type="InterPro" id="IPR011993">
    <property type="entry name" value="PH-like_dom_sf"/>
</dbReference>
<feature type="compositionally biased region" description="Polar residues" evidence="11">
    <location>
        <begin position="1467"/>
        <end position="1481"/>
    </location>
</feature>
<evidence type="ECO:0000256" key="1">
    <source>
        <dbReference type="ARBA" id="ARBA00004245"/>
    </source>
</evidence>
<dbReference type="Pfam" id="PF00621">
    <property type="entry name" value="RhoGEF"/>
    <property type="match status" value="1"/>
</dbReference>
<dbReference type="SUPFAM" id="SSF48065">
    <property type="entry name" value="DBL homology domain (DH-domain)"/>
    <property type="match status" value="1"/>
</dbReference>
<dbReference type="PANTHER" id="PTHR45845:SF2">
    <property type="entry name" value="RIKEN CDNA D630003M21 GENE"/>
    <property type="match status" value="1"/>
</dbReference>
<evidence type="ECO:0000313" key="16">
    <source>
        <dbReference type="Proteomes" id="UP001488805"/>
    </source>
</evidence>
<keyword evidence="3" id="KW-0493">Microtubule</keyword>
<dbReference type="Proteomes" id="UP001488805">
    <property type="component" value="Unassembled WGS sequence"/>
</dbReference>
<dbReference type="SUPFAM" id="SSF52540">
    <property type="entry name" value="P-loop containing nucleoside triphosphate hydrolases"/>
    <property type="match status" value="1"/>
</dbReference>
<evidence type="ECO:0000256" key="9">
    <source>
        <dbReference type="PROSITE-ProRule" id="PRU00283"/>
    </source>
</evidence>
<evidence type="ECO:0000259" key="13">
    <source>
        <dbReference type="PROSITE" id="PS50010"/>
    </source>
</evidence>
<feature type="compositionally biased region" description="Low complexity" evidence="11">
    <location>
        <begin position="1044"/>
        <end position="1061"/>
    </location>
</feature>
<feature type="region of interest" description="Disordered" evidence="11">
    <location>
        <begin position="1458"/>
        <end position="1517"/>
    </location>
</feature>
<feature type="compositionally biased region" description="Low complexity" evidence="11">
    <location>
        <begin position="1931"/>
        <end position="1941"/>
    </location>
</feature>
<feature type="coiled-coil region" evidence="10">
    <location>
        <begin position="408"/>
        <end position="435"/>
    </location>
</feature>
<name>A0AAW1DYR4_ZOAVI</name>
<dbReference type="CDD" id="cd13242">
    <property type="entry name" value="PH_puratrophin-1"/>
    <property type="match status" value="1"/>
</dbReference>
<dbReference type="InterPro" id="IPR052231">
    <property type="entry name" value="Rho_GEF_signaling-related"/>
</dbReference>
<feature type="region of interest" description="Disordered" evidence="11">
    <location>
        <begin position="954"/>
        <end position="976"/>
    </location>
</feature>
<feature type="domain" description="Kinesin motor" evidence="14">
    <location>
        <begin position="9"/>
        <end position="327"/>
    </location>
</feature>
<sequence length="2849" mass="320766">MADIPAECNIKVLCRFRPLNQSEIVRGDQFIPKFQGDDTVLVGGRSYAFDRVFPTNTTQEQVYNTCAKQIVKDVLGGYNGTIFAYGQTASGKTHTMEGKLHDAHQMGIIPRIAEDIFNHIFAMDENLEFHIKVSYFEIYMDKIRDLLDVTKTNLSVHEDKNRVPYVKGCTERFVSSPDEVMDVIDEGKAARHVAVTNMNEHSSRSHSIFLINIKQEHVETEQKLCGKLYLVDLAGSEKVSKTGAAGSVLDEAKNINKSLSALGNVISALAEGTKSHVPYRDSKMTRILQDSLGGNCRTTMFICCSPSSYNDAETKSTLMFGQRAKTIRNTASINLELTAEQWKKKFEKEKEKNKTLKDNIQKLEIELNRWRNGEDVPETEQTTQEVVTRFETVEERPVLDNDTSSIVVRISEEERQKYEEEIRKLYKQLDDKDDEINLQCQLVEKLKQQMMDQDELLASSKGDGDKVQAELGRLQVESDCAKAEVKEVLQALEELAINYDQKSQEVEEKGLQNQLLADQLSQKMASLMELEAELSRMQEVSGQQRKRIADVLNGLMRDLSEFSTIVGNGEIKLPVEISGAIEEEFTVARLYISKIKSEVKSMVKRCRQLENMQLECHRKMEETGRELSSCQLLISQHEAKIRSLTEYMQSVEQKKRLLEESHDSLSEELAKLQDQDNSLLEEKDGEKGEIEDGNVKQVPRQQGESHRGLHHQQLARLRDEINEKQRIIDELTDRNSKLEIELAQVRADFERLKSEDTTKSERLEELSFLHERHEQTKQDLRGLEETVARELQTLHNLRKLFVQDLTSRVKKSSEMEPDDSGGSCTQKQKISFLENNLDQLTKVHKQLVRDNADLRCELPKLEKRLRSTAERVKALENALRDAKEGAMMDRRRYQQEVDRIKDAMRAKSALRRPHAAQIAKPVRPKQLPVCSPTNPFYTYIRATEQANTYSNALFQSNGTQPSAASGNSNPNSVQSNTVSTALGYRAGRYTGDILESFPLNIENEVMFTVAARWMIQTGITSFSRRPLQVNAMGETLRHQEDAAPPTRTTGLGRTPSTPPGGHADAARREDSVLALLQHVPAGLTQSVPIRTRGARRKVESSYKCNLDSLESSIQNLLSVLYPPFEATAPTLLSQLFQIIDRRYRGDALRCLLDFLVPAKHILDTVQQAACAQYSDVLFLCEGWPLCIRDQVVVHLAPINPLLLQPGDFYLQVAPFCNQSVRILVCSLLEEEGLIVVEETPIAETSYPCIFSRDWLEEINQGRHGTPLSQCLLATERGVVRLPWERVAVPDFVEVPLCAGKKPCTPCMRRRQGGKAFKSQELRCRYRDSYQAAIQNPVPFGQEKDRGNMLAVVEEDGDFSQCDERLPETETVDPWCNVQGTGFDPGMQHQSPPSVSGATSVVRTSAKCALVIVEGQNVRRRENTGSCAEIPQLHVVKCKNSTAFGLVSPKINRRKMVIPDAAQPGSEFITSRNGHQMENPSQTDPPPATETQNIPQPASTRPRPDHLPLGSPDPRAHPLYLGVASITGGRDRTGRAIVELYGHHQGWRSAVTSQELLQMLLYFRTITRREVREAGLTLIFDSRRTNPQPQLYKALMTLQEQTPHAVNSFVLLVNKENSLRPERCPGIQTEVVMSMKALFKLVEVSQLSSRLDGTLSHSHCDWIELHQKLFPFVSDLHEASSLLLRAISKLEEPQRTDTVQTLQQCMMDQRTLMRNVLEDSRLVSLQREGGAILARLRKESDLKYPHCEDLSDAVDSVTSLYNHVEEQAHVLVQRSNMSLEHLEYLLQLREVEGHFMQMQQWFHVEGEHHLLEVESVNNSGDRMEQILNSFTGFLIEANDRRHHAMTLVSEAERLQQSGFPYPETEAFGTLVSTFKSGLEDILRRAEASGRELQIMVNVCDFCEQATALASECTEYLDQNQSRIHTMQDRDQTTTAVNQTNTQPIQHQNQDRRVSAASLCPSDNHAAHASGPTTTTSVLLSSNDTSVLQTFQDRFLQFSPERFQEVKAQASALQGSRGMQVWNVAWLRCQEARQQLQERMQDVEEVSQHQPDSSSWCELHYVDVVSTNVQTPSSGGQSLVVQSTPGPRHPQWGGIVTGAVDLGKRRPILGSNNTNSTTVVCCNIAPEDHSDAGTSQGSKVTPQSPPRSARRTERETRRRQTRSERDAAALSQSHTVGCQWFPWGRGLGARSASQDSCTTGAATAGSSTPPEQRLRPPSSCSHHGQPSCRILQEAQKFQISRHGSFCSEESCMSDRGAAGSNGTSCGKHSSLPIGGYEGAFRLTSPQESAGNALRLQRVLEELVFTEREYVRSLGYILTHYLPLLDRPDIPQDLRGKRGVIFGNLEKLYDFHSHYFLPELEACQREPGMVARCFLRHSESFGLYALYSKNKPLSDALILYRRHDIFKKKQQELGDMMDLSSYLLRPIQRISKYSLLLQDMLALAGSHRPKDMIQDTLLASSVCAQRAHTLDASSEWERERAEIQAAADLVRFQMRHGNDLLTMDAILECDVNLKEQGQLIRQDEFTVFFRKKKCVRRIFLFEDLILFSKTKKTDIGNDVYVYKQSFKTCDIGMTHNSSVSSLCFEIWFRRRKNEDTYTLKASSMEVKKAWTTDLERILWDQATHSRELRMQERVFMGMGRKPFMDIQPSGAAICDRAVSCALPGRMPVGCCSHRGLDYPRPHSIGSGSTASTTLSQSSSSSGRGSLPPAGYPGNQSQGAEETSLAVCSSPEGVTEYELNNHHLRQHNLHRNCEQWKRHHPLLDSTESSGECINLFSSSDRSYLSVIGGELVDDTSSIVSQSSKRHPPLCRTPSLRIDSSPVVTRKKPGVTPQPPHLANTQGDDIIIGKSTEV</sequence>
<dbReference type="Gene3D" id="2.30.29.30">
    <property type="entry name" value="Pleckstrin-homology domain (PH domain)/Phosphotyrosine-binding domain (PTB)"/>
    <property type="match status" value="1"/>
</dbReference>
<feature type="region of interest" description="Disordered" evidence="11">
    <location>
        <begin position="668"/>
        <end position="711"/>
    </location>
</feature>
<feature type="compositionally biased region" description="Polar residues" evidence="11">
    <location>
        <begin position="2130"/>
        <end position="2140"/>
    </location>
</feature>
<feature type="compositionally biased region" description="Basic and acidic residues" evidence="11">
    <location>
        <begin position="668"/>
        <end position="694"/>
    </location>
</feature>
<evidence type="ECO:0000256" key="11">
    <source>
        <dbReference type="SAM" id="MobiDB-lite"/>
    </source>
</evidence>
<feature type="compositionally biased region" description="Basic and acidic residues" evidence="11">
    <location>
        <begin position="2148"/>
        <end position="2165"/>
    </location>
</feature>
<feature type="region of interest" description="Disordered" evidence="11">
    <location>
        <begin position="2818"/>
        <end position="2838"/>
    </location>
</feature>
<dbReference type="SMART" id="SM00325">
    <property type="entry name" value="RhoGEF"/>
    <property type="match status" value="1"/>
</dbReference>
<dbReference type="PROSITE" id="PS50067">
    <property type="entry name" value="KINESIN_MOTOR_2"/>
    <property type="match status" value="1"/>
</dbReference>
<keyword evidence="2" id="KW-0963">Cytoplasm</keyword>
<dbReference type="FunFam" id="3.40.850.10:FF:000009">
    <property type="entry name" value="Kinesin-like protein"/>
    <property type="match status" value="1"/>
</dbReference>
<comment type="caution">
    <text evidence="15">The sequence shown here is derived from an EMBL/GenBank/DDBJ whole genome shotgun (WGS) entry which is preliminary data.</text>
</comment>
<dbReference type="GO" id="GO:0007018">
    <property type="term" value="P:microtubule-based movement"/>
    <property type="evidence" value="ECO:0007669"/>
    <property type="project" value="InterPro"/>
</dbReference>
<keyword evidence="6 10" id="KW-0175">Coiled coil</keyword>
<dbReference type="EMBL" id="JBCEZU010000586">
    <property type="protein sequence ID" value="KAK9515556.1"/>
    <property type="molecule type" value="Genomic_DNA"/>
</dbReference>
<evidence type="ECO:0000256" key="10">
    <source>
        <dbReference type="SAM" id="Coils"/>
    </source>
</evidence>
<dbReference type="GO" id="GO:0008017">
    <property type="term" value="F:microtubule binding"/>
    <property type="evidence" value="ECO:0007669"/>
    <property type="project" value="InterPro"/>
</dbReference>
<evidence type="ECO:0000313" key="15">
    <source>
        <dbReference type="EMBL" id="KAK9515556.1"/>
    </source>
</evidence>
<dbReference type="InterPro" id="IPR035899">
    <property type="entry name" value="DBL_dom_sf"/>
</dbReference>
<dbReference type="SMART" id="SM00233">
    <property type="entry name" value="PH"/>
    <property type="match status" value="1"/>
</dbReference>
<keyword evidence="4 9" id="KW-0547">Nucleotide-binding</keyword>
<dbReference type="Gene3D" id="6.10.250.1590">
    <property type="match status" value="1"/>
</dbReference>
<feature type="domain" description="PH" evidence="12">
    <location>
        <begin position="2509"/>
        <end position="2616"/>
    </location>
</feature>
<dbReference type="CDD" id="cd00160">
    <property type="entry name" value="RhoGEF"/>
    <property type="match status" value="1"/>
</dbReference>
<feature type="region of interest" description="Disordered" evidence="11">
    <location>
        <begin position="1925"/>
        <end position="1954"/>
    </location>
</feature>
<dbReference type="GO" id="GO:0005524">
    <property type="term" value="F:ATP binding"/>
    <property type="evidence" value="ECO:0007669"/>
    <property type="project" value="UniProtKB-UniRule"/>
</dbReference>
<feature type="compositionally biased region" description="Polar residues" evidence="11">
    <location>
        <begin position="2068"/>
        <end position="2083"/>
    </location>
</feature>
<dbReference type="InterPro" id="IPR001849">
    <property type="entry name" value="PH_domain"/>
</dbReference>
<evidence type="ECO:0000256" key="2">
    <source>
        <dbReference type="ARBA" id="ARBA00022490"/>
    </source>
</evidence>
<keyword evidence="8" id="KW-0206">Cytoskeleton</keyword>
<dbReference type="Gene3D" id="3.40.850.10">
    <property type="entry name" value="Kinesin motor domain"/>
    <property type="match status" value="1"/>
</dbReference>
<dbReference type="PROSITE" id="PS50010">
    <property type="entry name" value="DH_2"/>
    <property type="match status" value="1"/>
</dbReference>
<dbReference type="SMART" id="SM00129">
    <property type="entry name" value="KISc"/>
    <property type="match status" value="1"/>
</dbReference>
<dbReference type="InterPro" id="IPR019821">
    <property type="entry name" value="Kinesin_motor_CS"/>
</dbReference>
<feature type="region of interest" description="Disordered" evidence="11">
    <location>
        <begin position="2679"/>
        <end position="2723"/>
    </location>
</feature>
<dbReference type="CDD" id="cd01369">
    <property type="entry name" value="KISc_KHC_KIF5"/>
    <property type="match status" value="1"/>
</dbReference>
<comment type="similarity">
    <text evidence="9">Belongs to the TRAFAC class myosin-kinesin ATPase superfamily. Kinesin family.</text>
</comment>
<dbReference type="InterPro" id="IPR027417">
    <property type="entry name" value="P-loop_NTPase"/>
</dbReference>
<dbReference type="PRINTS" id="PR00380">
    <property type="entry name" value="KINESINHEAVY"/>
</dbReference>
<dbReference type="InterPro" id="IPR055251">
    <property type="entry name" value="SOS1_NGEF_PH"/>
</dbReference>
<feature type="compositionally biased region" description="Polar residues" evidence="11">
    <location>
        <begin position="1488"/>
        <end position="1498"/>
    </location>
</feature>
<feature type="region of interest" description="Disordered" evidence="11">
    <location>
        <begin position="2068"/>
        <end position="2091"/>
    </location>
</feature>
<dbReference type="PROSITE" id="PS00411">
    <property type="entry name" value="KINESIN_MOTOR_1"/>
    <property type="match status" value="1"/>
</dbReference>
<feature type="compositionally biased region" description="Low complexity" evidence="11">
    <location>
        <begin position="2196"/>
        <end position="2206"/>
    </location>
</feature>
<organism evidence="15 16">
    <name type="scientific">Zoarces viviparus</name>
    <name type="common">Viviparous eelpout</name>
    <name type="synonym">Blennius viviparus</name>
    <dbReference type="NCBI Taxonomy" id="48416"/>
    <lineage>
        <taxon>Eukaryota</taxon>
        <taxon>Metazoa</taxon>
        <taxon>Chordata</taxon>
        <taxon>Craniata</taxon>
        <taxon>Vertebrata</taxon>
        <taxon>Euteleostomi</taxon>
        <taxon>Actinopterygii</taxon>
        <taxon>Neopterygii</taxon>
        <taxon>Teleostei</taxon>
        <taxon>Neoteleostei</taxon>
        <taxon>Acanthomorphata</taxon>
        <taxon>Eupercaria</taxon>
        <taxon>Perciformes</taxon>
        <taxon>Cottioidei</taxon>
        <taxon>Zoarcales</taxon>
        <taxon>Zoarcidae</taxon>
        <taxon>Zoarcinae</taxon>
        <taxon>Zoarces</taxon>
    </lineage>
</organism>
<evidence type="ECO:0000256" key="5">
    <source>
        <dbReference type="ARBA" id="ARBA00022840"/>
    </source>
</evidence>
<dbReference type="GO" id="GO:0005085">
    <property type="term" value="F:guanyl-nucleotide exchange factor activity"/>
    <property type="evidence" value="ECO:0007669"/>
    <property type="project" value="InterPro"/>
</dbReference>
<dbReference type="SUPFAM" id="SSF50729">
    <property type="entry name" value="PH domain-like"/>
    <property type="match status" value="1"/>
</dbReference>
<proteinExistence type="inferred from homology"/>
<accession>A0AAW1DYR4</accession>
<evidence type="ECO:0000259" key="12">
    <source>
        <dbReference type="PROSITE" id="PS50003"/>
    </source>
</evidence>
<keyword evidence="7 9" id="KW-0505">Motor protein</keyword>
<keyword evidence="16" id="KW-1185">Reference proteome</keyword>
<evidence type="ECO:0000256" key="4">
    <source>
        <dbReference type="ARBA" id="ARBA00022741"/>
    </source>
</evidence>
<evidence type="ECO:0000259" key="14">
    <source>
        <dbReference type="PROSITE" id="PS50067"/>
    </source>
</evidence>
<feature type="compositionally biased region" description="Low complexity" evidence="11">
    <location>
        <begin position="961"/>
        <end position="972"/>
    </location>
</feature>
<keyword evidence="5 9" id="KW-0067">ATP-binding</keyword>
<protein>
    <recommendedName>
        <fullName evidence="17">Kinesin motor domain-containing protein</fullName>
    </recommendedName>
</protein>
<feature type="region of interest" description="Disordered" evidence="11">
    <location>
        <begin position="2126"/>
        <end position="2169"/>
    </location>
</feature>
<feature type="domain" description="DH" evidence="13">
    <location>
        <begin position="2292"/>
        <end position="2497"/>
    </location>
</feature>
<dbReference type="GO" id="GO:0003777">
    <property type="term" value="F:microtubule motor activity"/>
    <property type="evidence" value="ECO:0007669"/>
    <property type="project" value="InterPro"/>
</dbReference>
<dbReference type="PANTHER" id="PTHR45845">
    <property type="entry name" value="RHO GUANINE NUCLEOTIDE EXCHANGE FACTOR-RELATED"/>
    <property type="match status" value="1"/>
</dbReference>
<feature type="coiled-coil region" evidence="10">
    <location>
        <begin position="482"/>
        <end position="547"/>
    </location>
</feature>
<feature type="coiled-coil region" evidence="10">
    <location>
        <begin position="830"/>
        <end position="885"/>
    </location>
</feature>
<evidence type="ECO:0000256" key="3">
    <source>
        <dbReference type="ARBA" id="ARBA00022701"/>
    </source>
</evidence>
<dbReference type="Gene3D" id="1.20.900.10">
    <property type="entry name" value="Dbl homology (DH) domain"/>
    <property type="match status" value="1"/>
</dbReference>
<evidence type="ECO:0008006" key="17">
    <source>
        <dbReference type="Google" id="ProtNLM"/>
    </source>
</evidence>
<comment type="subcellular location">
    <subcellularLocation>
        <location evidence="1">Cytoplasm</location>
        <location evidence="1">Cytoskeleton</location>
    </subcellularLocation>
</comment>
<dbReference type="InterPro" id="IPR001752">
    <property type="entry name" value="Kinesin_motor_dom"/>
</dbReference>
<evidence type="ECO:0000256" key="7">
    <source>
        <dbReference type="ARBA" id="ARBA00023175"/>
    </source>
</evidence>
<feature type="region of interest" description="Disordered" evidence="11">
    <location>
        <begin position="2189"/>
        <end position="2223"/>
    </location>
</feature>
<dbReference type="Pfam" id="PF22697">
    <property type="entry name" value="SOS1_NGEF_PH"/>
    <property type="match status" value="1"/>
</dbReference>
<evidence type="ECO:0000256" key="6">
    <source>
        <dbReference type="ARBA" id="ARBA00023054"/>
    </source>
</evidence>
<dbReference type="InterPro" id="IPR036961">
    <property type="entry name" value="Kinesin_motor_dom_sf"/>
</dbReference>
<dbReference type="GO" id="GO:0005856">
    <property type="term" value="C:cytoskeleton"/>
    <property type="evidence" value="ECO:0007669"/>
    <property type="project" value="UniProtKB-SubCell"/>
</dbReference>
<dbReference type="CDD" id="cd23649">
    <property type="entry name" value="Khc_CBD_cc"/>
    <property type="match status" value="1"/>
</dbReference>
<reference evidence="15 16" key="1">
    <citation type="journal article" date="2024" name="Genome Biol. Evol.">
        <title>Chromosome-level genome assembly of the viviparous eelpout Zoarces viviparus.</title>
        <authorList>
            <person name="Fuhrmann N."/>
            <person name="Brasseur M.V."/>
            <person name="Bakowski C.E."/>
            <person name="Podsiadlowski L."/>
            <person name="Prost S."/>
            <person name="Krehenwinkel H."/>
            <person name="Mayer C."/>
        </authorList>
    </citation>
    <scope>NUCLEOTIDE SEQUENCE [LARGE SCALE GENOMIC DNA]</scope>
    <source>
        <strain evidence="15">NO-MEL_2022_Ind0_liver</strain>
    </source>
</reference>
<dbReference type="InterPro" id="IPR000219">
    <property type="entry name" value="DH_dom"/>
</dbReference>
<evidence type="ECO:0000256" key="8">
    <source>
        <dbReference type="ARBA" id="ARBA00023212"/>
    </source>
</evidence>
<dbReference type="PROSITE" id="PS50003">
    <property type="entry name" value="PH_DOMAIN"/>
    <property type="match status" value="1"/>
</dbReference>